<keyword evidence="4" id="KW-1185">Reference proteome</keyword>
<dbReference type="RefSeq" id="WP_230734651.1">
    <property type="nucleotide sequence ID" value="NZ_JAJNDB010000002.1"/>
</dbReference>
<sequence length="432" mass="45079">MTRTRKLAASWDRMRNIPGLGRNLVTVAVLVALGIGSSAYILSNYSVSWPWQAREVVQMDFSKGPGLVADGGQEVRIAGVKVGTISAATAQTDGVRVTVDLDPGHPVYANAHADLKSKTPLNDPYISLEPGGSPAPELATDGSGVIPASQTTRLIQPFEVLNNLDTRTREALTSLVDEADVGLKDSPQQLPGSLHSVTDALNTLKPVADQLQTRRQTIQTLVTDLSEISTAAGRNDGRLAGLVASLQTTLSTLANRDDQLGDTLNQLPGLGDDLRHALGSVNTLTGQLDPTLDDLENASDALPPALSKLTDTLQDAGPVVDAARPVVAKARPVVGDLRPLVSDAHAALDDLKPTTGLLPNATAQVAPWLPNLQAFIFQTSSAFSLQDANGGYGRAQVFIDASNPAGGLQNEGKGTSPGPGDEARTKKTGGGN</sequence>
<reference evidence="3 4" key="1">
    <citation type="submission" date="2021-11" db="EMBL/GenBank/DDBJ databases">
        <title>Draft genome sequence of Actinomycetospora sp. SF1 isolated from the rhizosphere soil.</title>
        <authorList>
            <person name="Duangmal K."/>
            <person name="Chantavorakit T."/>
        </authorList>
    </citation>
    <scope>NUCLEOTIDE SEQUENCE [LARGE SCALE GENOMIC DNA]</scope>
    <source>
        <strain evidence="3 4">TBRC 5722</strain>
    </source>
</reference>
<dbReference type="Pfam" id="PF02470">
    <property type="entry name" value="MlaD"/>
    <property type="match status" value="1"/>
</dbReference>
<dbReference type="InterPro" id="IPR052336">
    <property type="entry name" value="MlaD_Phospholipid_Transporter"/>
</dbReference>
<organism evidence="3 4">
    <name type="scientific">Actinomycetospora endophytica</name>
    <dbReference type="NCBI Taxonomy" id="2291215"/>
    <lineage>
        <taxon>Bacteria</taxon>
        <taxon>Bacillati</taxon>
        <taxon>Actinomycetota</taxon>
        <taxon>Actinomycetes</taxon>
        <taxon>Pseudonocardiales</taxon>
        <taxon>Pseudonocardiaceae</taxon>
        <taxon>Actinomycetospora</taxon>
    </lineage>
</organism>
<protein>
    <submittedName>
        <fullName evidence="3">MlaD family protein</fullName>
    </submittedName>
</protein>
<feature type="domain" description="Mce/MlaD" evidence="2">
    <location>
        <begin position="57"/>
        <end position="131"/>
    </location>
</feature>
<dbReference type="PANTHER" id="PTHR33371:SF4">
    <property type="entry name" value="INTERMEMBRANE PHOSPHOLIPID TRANSPORT SYSTEM BINDING PROTEIN MLAD"/>
    <property type="match status" value="1"/>
</dbReference>
<gene>
    <name evidence="3" type="ORF">LQ327_14450</name>
</gene>
<dbReference type="EMBL" id="JAJNDB010000002">
    <property type="protein sequence ID" value="MCD2194570.1"/>
    <property type="molecule type" value="Genomic_DNA"/>
</dbReference>
<dbReference type="PANTHER" id="PTHR33371">
    <property type="entry name" value="INTERMEMBRANE PHOSPHOLIPID TRANSPORT SYSTEM BINDING PROTEIN MLAD-RELATED"/>
    <property type="match status" value="1"/>
</dbReference>
<evidence type="ECO:0000313" key="3">
    <source>
        <dbReference type="EMBL" id="MCD2194570.1"/>
    </source>
</evidence>
<evidence type="ECO:0000313" key="4">
    <source>
        <dbReference type="Proteomes" id="UP001199469"/>
    </source>
</evidence>
<dbReference type="InterPro" id="IPR003399">
    <property type="entry name" value="Mce/MlaD"/>
</dbReference>
<name>A0ABS8PAM7_9PSEU</name>
<accession>A0ABS8PAM7</accession>
<proteinExistence type="predicted"/>
<dbReference type="Proteomes" id="UP001199469">
    <property type="component" value="Unassembled WGS sequence"/>
</dbReference>
<evidence type="ECO:0000256" key="1">
    <source>
        <dbReference type="SAM" id="MobiDB-lite"/>
    </source>
</evidence>
<evidence type="ECO:0000259" key="2">
    <source>
        <dbReference type="Pfam" id="PF02470"/>
    </source>
</evidence>
<feature type="region of interest" description="Disordered" evidence="1">
    <location>
        <begin position="402"/>
        <end position="432"/>
    </location>
</feature>
<comment type="caution">
    <text evidence="3">The sequence shown here is derived from an EMBL/GenBank/DDBJ whole genome shotgun (WGS) entry which is preliminary data.</text>
</comment>